<dbReference type="EMBL" id="KN838575">
    <property type="protein sequence ID" value="KIK03855.1"/>
    <property type="molecule type" value="Genomic_DNA"/>
</dbReference>
<comment type="function">
    <text evidence="13 14">Ethanolamine phosphate transferase involved in glycosylphosphatidylinositol-anchor biosynthesis. Transfers ethanolamine phosphate to the first alpha-1,4-linked mannose of the glycosylphosphatidylinositol precursor of GPI-anchor.</text>
</comment>
<comment type="similarity">
    <text evidence="3 14">Belongs to the PIGG/PIGN/PIGO family. PIGN subfamily.</text>
</comment>
<evidence type="ECO:0000313" key="17">
    <source>
        <dbReference type="Proteomes" id="UP000054477"/>
    </source>
</evidence>
<name>A0A0C9WW46_9AGAR</name>
<keyword evidence="10 14" id="KW-0472">Membrane</keyword>
<dbReference type="InterPro" id="IPR002591">
    <property type="entry name" value="Phosphodiest/P_Trfase"/>
</dbReference>
<feature type="transmembrane region" description="Helical" evidence="14">
    <location>
        <begin position="597"/>
        <end position="614"/>
    </location>
</feature>
<organism evidence="16 17">
    <name type="scientific">Laccaria amethystina LaAM-08-1</name>
    <dbReference type="NCBI Taxonomy" id="1095629"/>
    <lineage>
        <taxon>Eukaryota</taxon>
        <taxon>Fungi</taxon>
        <taxon>Dikarya</taxon>
        <taxon>Basidiomycota</taxon>
        <taxon>Agaricomycotina</taxon>
        <taxon>Agaricomycetes</taxon>
        <taxon>Agaricomycetidae</taxon>
        <taxon>Agaricales</taxon>
        <taxon>Agaricineae</taxon>
        <taxon>Hydnangiaceae</taxon>
        <taxon>Laccaria</taxon>
    </lineage>
</organism>
<dbReference type="InterPro" id="IPR017852">
    <property type="entry name" value="GPI_EtnP_transferase_1_C"/>
</dbReference>
<dbReference type="STRING" id="1095629.A0A0C9WW46"/>
<keyword evidence="12" id="KW-0961">Cell wall biogenesis/degradation</keyword>
<evidence type="ECO:0000256" key="3">
    <source>
        <dbReference type="ARBA" id="ARBA00008400"/>
    </source>
</evidence>
<dbReference type="FunFam" id="3.40.720.10:FF:000015">
    <property type="entry name" value="GPI ethanolamine phosphate transferase 1"/>
    <property type="match status" value="1"/>
</dbReference>
<keyword evidence="17" id="KW-1185">Reference proteome</keyword>
<dbReference type="PANTHER" id="PTHR12250:SF0">
    <property type="entry name" value="GPI ETHANOLAMINE PHOSPHATE TRANSFERASE 1"/>
    <property type="match status" value="1"/>
</dbReference>
<dbReference type="HOGENOM" id="CLU_007676_0_0_1"/>
<evidence type="ECO:0000256" key="14">
    <source>
        <dbReference type="RuleBase" id="RU367138"/>
    </source>
</evidence>
<dbReference type="InterPro" id="IPR017850">
    <property type="entry name" value="Alkaline_phosphatase_core_sf"/>
</dbReference>
<evidence type="ECO:0000256" key="9">
    <source>
        <dbReference type="ARBA" id="ARBA00022989"/>
    </source>
</evidence>
<keyword evidence="8 14" id="KW-0256">Endoplasmic reticulum</keyword>
<feature type="domain" description="GPI ethanolamine phosphate transferase 1 C-terminal" evidence="15">
    <location>
        <begin position="467"/>
        <end position="924"/>
    </location>
</feature>
<keyword evidence="9 14" id="KW-1133">Transmembrane helix</keyword>
<dbReference type="PANTHER" id="PTHR12250">
    <property type="entry name" value="PHOSPHATIDYLINOSITOL GLYCAN, CLASS N"/>
    <property type="match status" value="1"/>
</dbReference>
<dbReference type="GO" id="GO:0005789">
    <property type="term" value="C:endoplasmic reticulum membrane"/>
    <property type="evidence" value="ECO:0007669"/>
    <property type="project" value="UniProtKB-SubCell"/>
</dbReference>
<keyword evidence="11" id="KW-0325">Glycoprotein</keyword>
<dbReference type="InterPro" id="IPR037671">
    <property type="entry name" value="PIGN_N"/>
</dbReference>
<comment type="subcellular location">
    <subcellularLocation>
        <location evidence="1 14">Endoplasmic reticulum membrane</location>
        <topology evidence="1 14">Multi-pass membrane protein</topology>
    </subcellularLocation>
</comment>
<feature type="transmembrane region" description="Helical" evidence="14">
    <location>
        <begin position="931"/>
        <end position="956"/>
    </location>
</feature>
<keyword evidence="6 14" id="KW-0808">Transferase</keyword>
<accession>A0A0C9WW46</accession>
<feature type="transmembrane region" description="Helical" evidence="14">
    <location>
        <begin position="748"/>
        <end position="774"/>
    </location>
</feature>
<evidence type="ECO:0000256" key="12">
    <source>
        <dbReference type="ARBA" id="ARBA00023316"/>
    </source>
</evidence>
<feature type="transmembrane region" description="Helical" evidence="14">
    <location>
        <begin position="511"/>
        <end position="531"/>
    </location>
</feature>
<dbReference type="InterPro" id="IPR007070">
    <property type="entry name" value="GPI_EtnP_transferase_1"/>
</dbReference>
<evidence type="ECO:0000256" key="10">
    <source>
        <dbReference type="ARBA" id="ARBA00023136"/>
    </source>
</evidence>
<evidence type="ECO:0000259" key="15">
    <source>
        <dbReference type="Pfam" id="PF04987"/>
    </source>
</evidence>
<evidence type="ECO:0000256" key="7">
    <source>
        <dbReference type="ARBA" id="ARBA00022692"/>
    </source>
</evidence>
<evidence type="ECO:0000256" key="2">
    <source>
        <dbReference type="ARBA" id="ARBA00004687"/>
    </source>
</evidence>
<dbReference type="GO" id="GO:0071555">
    <property type="term" value="P:cell wall organization"/>
    <property type="evidence" value="ECO:0007669"/>
    <property type="project" value="UniProtKB-KW"/>
</dbReference>
<evidence type="ECO:0000256" key="5">
    <source>
        <dbReference type="ARBA" id="ARBA00022502"/>
    </source>
</evidence>
<feature type="transmembrane region" description="Helical" evidence="14">
    <location>
        <begin position="895"/>
        <end position="919"/>
    </location>
</feature>
<reference evidence="16 17" key="1">
    <citation type="submission" date="2014-04" db="EMBL/GenBank/DDBJ databases">
        <authorList>
            <consortium name="DOE Joint Genome Institute"/>
            <person name="Kuo A."/>
            <person name="Kohler A."/>
            <person name="Nagy L.G."/>
            <person name="Floudas D."/>
            <person name="Copeland A."/>
            <person name="Barry K.W."/>
            <person name="Cichocki N."/>
            <person name="Veneault-Fourrey C."/>
            <person name="LaButti K."/>
            <person name="Lindquist E.A."/>
            <person name="Lipzen A."/>
            <person name="Lundell T."/>
            <person name="Morin E."/>
            <person name="Murat C."/>
            <person name="Sun H."/>
            <person name="Tunlid A."/>
            <person name="Henrissat B."/>
            <person name="Grigoriev I.V."/>
            <person name="Hibbett D.S."/>
            <person name="Martin F."/>
            <person name="Nordberg H.P."/>
            <person name="Cantor M.N."/>
            <person name="Hua S.X."/>
        </authorList>
    </citation>
    <scope>NUCLEOTIDE SEQUENCE [LARGE SCALE GENOMIC DNA]</scope>
    <source>
        <strain evidence="16 17">LaAM-08-1</strain>
    </source>
</reference>
<dbReference type="GO" id="GO:0051377">
    <property type="term" value="F:mannose-ethanolamine phosphotransferase activity"/>
    <property type="evidence" value="ECO:0007669"/>
    <property type="project" value="UniProtKB-UniRule"/>
</dbReference>
<protein>
    <recommendedName>
        <fullName evidence="4 14">GPI ethanolamine phosphate transferase 1</fullName>
        <ecNumber evidence="14">2.-.-.-</ecNumber>
    </recommendedName>
</protein>
<keyword evidence="7 14" id="KW-0812">Transmembrane</keyword>
<feature type="transmembrane region" description="Helical" evidence="14">
    <location>
        <begin position="477"/>
        <end position="499"/>
    </location>
</feature>
<feature type="transmembrane region" description="Helical" evidence="14">
    <location>
        <begin position="626"/>
        <end position="644"/>
    </location>
</feature>
<dbReference type="Pfam" id="PF04987">
    <property type="entry name" value="PigN"/>
    <property type="match status" value="1"/>
</dbReference>
<dbReference type="Gene3D" id="3.40.720.10">
    <property type="entry name" value="Alkaline Phosphatase, subunit A"/>
    <property type="match status" value="1"/>
</dbReference>
<gene>
    <name evidence="16" type="ORF">K443DRAFT_94249</name>
</gene>
<evidence type="ECO:0000256" key="11">
    <source>
        <dbReference type="ARBA" id="ARBA00023180"/>
    </source>
</evidence>
<feature type="transmembrane region" description="Helical" evidence="14">
    <location>
        <begin position="537"/>
        <end position="558"/>
    </location>
</feature>
<feature type="transmembrane region" description="Helical" evidence="14">
    <location>
        <begin position="865"/>
        <end position="889"/>
    </location>
</feature>
<reference evidence="17" key="2">
    <citation type="submission" date="2015-01" db="EMBL/GenBank/DDBJ databases">
        <title>Evolutionary Origins and Diversification of the Mycorrhizal Mutualists.</title>
        <authorList>
            <consortium name="DOE Joint Genome Institute"/>
            <consortium name="Mycorrhizal Genomics Consortium"/>
            <person name="Kohler A."/>
            <person name="Kuo A."/>
            <person name="Nagy L.G."/>
            <person name="Floudas D."/>
            <person name="Copeland A."/>
            <person name="Barry K.W."/>
            <person name="Cichocki N."/>
            <person name="Veneault-Fourrey C."/>
            <person name="LaButti K."/>
            <person name="Lindquist E.A."/>
            <person name="Lipzen A."/>
            <person name="Lundell T."/>
            <person name="Morin E."/>
            <person name="Murat C."/>
            <person name="Riley R."/>
            <person name="Ohm R."/>
            <person name="Sun H."/>
            <person name="Tunlid A."/>
            <person name="Henrissat B."/>
            <person name="Grigoriev I.V."/>
            <person name="Hibbett D.S."/>
            <person name="Martin F."/>
        </authorList>
    </citation>
    <scope>NUCLEOTIDE SEQUENCE [LARGE SCALE GENOMIC DNA]</scope>
    <source>
        <strain evidence="17">LaAM-08-1</strain>
    </source>
</reference>
<comment type="pathway">
    <text evidence="2 14">Glycolipid biosynthesis; glycosylphosphatidylinositol-anchor biosynthesis.</text>
</comment>
<evidence type="ECO:0000256" key="6">
    <source>
        <dbReference type="ARBA" id="ARBA00022679"/>
    </source>
</evidence>
<dbReference type="UniPathway" id="UPA00196"/>
<proteinExistence type="inferred from homology"/>
<evidence type="ECO:0000256" key="4">
    <source>
        <dbReference type="ARBA" id="ARBA00020831"/>
    </source>
</evidence>
<feature type="transmembrane region" description="Helical" evidence="14">
    <location>
        <begin position="717"/>
        <end position="736"/>
    </location>
</feature>
<dbReference type="SUPFAM" id="SSF53649">
    <property type="entry name" value="Alkaline phosphatase-like"/>
    <property type="match status" value="1"/>
</dbReference>
<evidence type="ECO:0000256" key="8">
    <source>
        <dbReference type="ARBA" id="ARBA00022824"/>
    </source>
</evidence>
<dbReference type="Proteomes" id="UP000054477">
    <property type="component" value="Unassembled WGS sequence"/>
</dbReference>
<dbReference type="EC" id="2.-.-.-" evidence="14"/>
<feature type="transmembrane region" description="Helical" evidence="14">
    <location>
        <begin position="684"/>
        <end position="705"/>
    </location>
</feature>
<feature type="transmembrane region" description="Helical" evidence="14">
    <location>
        <begin position="825"/>
        <end position="845"/>
    </location>
</feature>
<dbReference type="OrthoDB" id="2748310at2759"/>
<dbReference type="Pfam" id="PF01663">
    <property type="entry name" value="Phosphodiest"/>
    <property type="match status" value="1"/>
</dbReference>
<evidence type="ECO:0000256" key="13">
    <source>
        <dbReference type="ARBA" id="ARBA00024850"/>
    </source>
</evidence>
<feature type="transmembrane region" description="Helical" evidence="14">
    <location>
        <begin position="570"/>
        <end position="591"/>
    </location>
</feature>
<evidence type="ECO:0000313" key="16">
    <source>
        <dbReference type="EMBL" id="KIK03855.1"/>
    </source>
</evidence>
<evidence type="ECO:0000256" key="1">
    <source>
        <dbReference type="ARBA" id="ARBA00004477"/>
    </source>
</evidence>
<dbReference type="AlphaFoldDB" id="A0A0C9WW46"/>
<feature type="transmembrane region" description="Helical" evidence="14">
    <location>
        <begin position="21"/>
        <end position="41"/>
    </location>
</feature>
<dbReference type="CDD" id="cd16020">
    <property type="entry name" value="GPI_EPT_1"/>
    <property type="match status" value="1"/>
</dbReference>
<dbReference type="GO" id="GO:0006506">
    <property type="term" value="P:GPI anchor biosynthetic process"/>
    <property type="evidence" value="ECO:0007669"/>
    <property type="project" value="UniProtKB-UniPathway"/>
</dbReference>
<feature type="transmembrane region" description="Helical" evidence="14">
    <location>
        <begin position="650"/>
        <end position="672"/>
    </location>
</feature>
<keyword evidence="5 14" id="KW-0337">GPI-anchor biosynthesis</keyword>
<sequence>MAVDASDSARAPRKLKDTRYNVFKLLLIGLVFHLVYIGSVFDCYFTSPVVSGMESYHVGTAEAKRLVLIVGDGLRADLLFSVNPFPNIVDSPQIVAPHLRSIVENKGAFGISHTRVPTESRPGHVAIIGGMYEDVSAVTKGWKTNPVDFDSVFNQSSTTFSFGSPDILPMFARGATPGKVKTWSYNEEDEDFTKDATTLDIWVLDQLRILFRNATSDPALDAQLRSGKVVFFLHLLGLDTTGHSYRPHSKEYMKTIQVVDDIVRDTEQLISEYYQDQETSFIFTADHGMSVIGNHGDGHPDNTRTPLIAWGKGVRGPLPDTVPTSHDAYSGPWRLNHLFRRDVEQADIASLMAALIGISWPVNSVGVLPDVNPTLPGYLDPRGGDEARAKVALVNAKVILEHYRLKHELKQRHTPFYQPFKPLEGSHGTGQTARLVHVSMIEQLISNGEWHSARQESLNLIQQALLGLHYLQTYDRLLIRIIVIFAYIGWAAYASMHILRPPRAPKSSFKSYVTFISAIVLLGSWMFFAIQRSPLTFYIYIIFPCYFWRQFLIQAFPLMKLQLKSGGSQIKCGSLLFLTLSVIVVLQGMVAAYTHRSIWSVGFILVGLIWPFSWENRTRSENWGWRFVWGAVCVIAGIFPLLSVDKRESLVSILLGGASILFIGGGGVTYVLDLTDDLATRKSFRTLFSIQVLLILTTMLITASSVLNLQAKRGLPILNQLSGWTVLVASSILPFTSRGKHHTTASKLVMFFLGFGPCFVILSISIEGLFYVAYSTTLVTWIKVEQLVRMGPGSPLSSDLDETEVNKGHTPQNIAYRFRPDDLRIALFFLFFVQVGFFGIGKYFFRFRSFYLEPVYRLIPIFSPFFMASLLIFKIVAPYVILALAFALLNQALHLPPFSLLLVAFTLMDGMTLSFFFNVRDTGSWLEIGQSISFFCITSLLLLWSAGICAAGEYLIADLILTKPSI</sequence>